<feature type="compositionally biased region" description="Basic and acidic residues" evidence="1">
    <location>
        <begin position="73"/>
        <end position="95"/>
    </location>
</feature>
<sequence length="384" mass="39544">MLVLLVVVAPKETKPSAQPPNPVDHTSLPQGETEAPTATAADEHQPAAEDNARHGARVAPNPGNNNEHNNGANDRRQASGGEKQRTTDDDKRAVEGDDDGANEDTKTTKRGGKKDGPRRRSKQGAKDDPKGGGKEPATRSAIKRRSKRAGNQHNVGSPDKTAAPAQADECLSATAALSVLSPEGAPNDETPLGAEAAASPEAILSPEAYLSALVVPGGSSRPLEDSGAFESRRRGRKGSGKREHKSHRKDRRLDAEKRAAEESADAAKSPGAVSPSVGEARPTDAGGKPDTGAQATLKTSPHGHAGLASPDLVGSPSCVKSPPSDTQPEVASDGTQDPSSVTSPTGPAPGDQQNKASSEKAPSVAEKRTLVIHESPSHLAAAKE</sequence>
<evidence type="ECO:0000256" key="1">
    <source>
        <dbReference type="SAM" id="MobiDB-lite"/>
    </source>
</evidence>
<dbReference type="Proteomes" id="UP001321473">
    <property type="component" value="Unassembled WGS sequence"/>
</dbReference>
<feature type="region of interest" description="Disordered" evidence="1">
    <location>
        <begin position="1"/>
        <end position="169"/>
    </location>
</feature>
<comment type="caution">
    <text evidence="2">The sequence shown here is derived from an EMBL/GenBank/DDBJ whole genome shotgun (WGS) entry which is preliminary data.</text>
</comment>
<feature type="region of interest" description="Disordered" evidence="1">
    <location>
        <begin position="180"/>
        <end position="199"/>
    </location>
</feature>
<feature type="compositionally biased region" description="Basic and acidic residues" evidence="1">
    <location>
        <begin position="124"/>
        <end position="137"/>
    </location>
</feature>
<reference evidence="2 3" key="1">
    <citation type="journal article" date="2023" name="Arcadia Sci">
        <title>De novo assembly of a long-read Amblyomma americanum tick genome.</title>
        <authorList>
            <person name="Chou S."/>
            <person name="Poskanzer K.E."/>
            <person name="Rollins M."/>
            <person name="Thuy-Boun P.S."/>
        </authorList>
    </citation>
    <scope>NUCLEOTIDE SEQUENCE [LARGE SCALE GENOMIC DNA]</scope>
    <source>
        <strain evidence="2">F_SG_1</strain>
        <tissue evidence="2">Salivary glands</tissue>
    </source>
</reference>
<feature type="compositionally biased region" description="Basic and acidic residues" evidence="1">
    <location>
        <begin position="41"/>
        <end position="53"/>
    </location>
</feature>
<feature type="non-terminal residue" evidence="2">
    <location>
        <position position="384"/>
    </location>
</feature>
<evidence type="ECO:0000313" key="3">
    <source>
        <dbReference type="Proteomes" id="UP001321473"/>
    </source>
</evidence>
<feature type="compositionally biased region" description="Basic residues" evidence="1">
    <location>
        <begin position="108"/>
        <end position="123"/>
    </location>
</feature>
<dbReference type="AlphaFoldDB" id="A0AAQ4EJ88"/>
<organism evidence="2 3">
    <name type="scientific">Amblyomma americanum</name>
    <name type="common">Lone star tick</name>
    <dbReference type="NCBI Taxonomy" id="6943"/>
    <lineage>
        <taxon>Eukaryota</taxon>
        <taxon>Metazoa</taxon>
        <taxon>Ecdysozoa</taxon>
        <taxon>Arthropoda</taxon>
        <taxon>Chelicerata</taxon>
        <taxon>Arachnida</taxon>
        <taxon>Acari</taxon>
        <taxon>Parasitiformes</taxon>
        <taxon>Ixodida</taxon>
        <taxon>Ixodoidea</taxon>
        <taxon>Ixodidae</taxon>
        <taxon>Amblyomminae</taxon>
        <taxon>Amblyomma</taxon>
    </lineage>
</organism>
<feature type="compositionally biased region" description="Low complexity" evidence="1">
    <location>
        <begin position="59"/>
        <end position="72"/>
    </location>
</feature>
<evidence type="ECO:0000313" key="2">
    <source>
        <dbReference type="EMBL" id="KAK8774885.1"/>
    </source>
</evidence>
<feature type="region of interest" description="Disordered" evidence="1">
    <location>
        <begin position="216"/>
        <end position="384"/>
    </location>
</feature>
<proteinExistence type="predicted"/>
<feature type="compositionally biased region" description="Basic residues" evidence="1">
    <location>
        <begin position="141"/>
        <end position="150"/>
    </location>
</feature>
<name>A0AAQ4EJ88_AMBAM</name>
<keyword evidence="3" id="KW-1185">Reference proteome</keyword>
<feature type="compositionally biased region" description="Polar residues" evidence="1">
    <location>
        <begin position="323"/>
        <end position="356"/>
    </location>
</feature>
<protein>
    <submittedName>
        <fullName evidence="2">Uncharacterized protein</fullName>
    </submittedName>
</protein>
<gene>
    <name evidence="2" type="ORF">V5799_010581</name>
</gene>
<feature type="compositionally biased region" description="Basic residues" evidence="1">
    <location>
        <begin position="233"/>
        <end position="250"/>
    </location>
</feature>
<feature type="compositionally biased region" description="Basic and acidic residues" evidence="1">
    <location>
        <begin position="251"/>
        <end position="261"/>
    </location>
</feature>
<accession>A0AAQ4EJ88</accession>
<dbReference type="EMBL" id="JARKHS020014881">
    <property type="protein sequence ID" value="KAK8774885.1"/>
    <property type="molecule type" value="Genomic_DNA"/>
</dbReference>